<protein>
    <recommendedName>
        <fullName evidence="10">Cytochrome C oxidase subunit IV</fullName>
    </recommendedName>
</protein>
<dbReference type="GO" id="GO:0015990">
    <property type="term" value="P:electron transport coupled proton transport"/>
    <property type="evidence" value="ECO:0007669"/>
    <property type="project" value="TreeGrafter"/>
</dbReference>
<keyword evidence="6 7" id="KW-0472">Membrane</keyword>
<name>A0A235B461_9BACL</name>
<keyword evidence="5 7" id="KW-1133">Transmembrane helix</keyword>
<sequence>METEVQQNQAQQETDPTPESAVKHLLSFALMIGLTLVAFAAVMLEVVPAGMVIPFILVLAVIQVFLQLFTFMHLDLKNNRMTVTFVMMGLIIGAICAVALFVLG</sequence>
<dbReference type="Pfam" id="PF03626">
    <property type="entry name" value="COX4_pro"/>
    <property type="match status" value="1"/>
</dbReference>
<evidence type="ECO:0000256" key="2">
    <source>
        <dbReference type="ARBA" id="ARBA00008079"/>
    </source>
</evidence>
<comment type="subcellular location">
    <subcellularLocation>
        <location evidence="1">Cell membrane</location>
        <topology evidence="1">Multi-pass membrane protein</topology>
    </subcellularLocation>
</comment>
<dbReference type="OrthoDB" id="2989516at2"/>
<dbReference type="GO" id="GO:0015078">
    <property type="term" value="F:proton transmembrane transporter activity"/>
    <property type="evidence" value="ECO:0007669"/>
    <property type="project" value="TreeGrafter"/>
</dbReference>
<dbReference type="GO" id="GO:0009319">
    <property type="term" value="C:cytochrome o ubiquinol oxidase complex"/>
    <property type="evidence" value="ECO:0007669"/>
    <property type="project" value="TreeGrafter"/>
</dbReference>
<evidence type="ECO:0000313" key="8">
    <source>
        <dbReference type="EMBL" id="OYD07012.1"/>
    </source>
</evidence>
<accession>A0A235B461</accession>
<keyword evidence="3" id="KW-1003">Cell membrane</keyword>
<dbReference type="RefSeq" id="WP_094265209.1">
    <property type="nucleotide sequence ID" value="NZ_NOWF01000008.1"/>
</dbReference>
<organism evidence="8 9">
    <name type="scientific">Paludifilum halophilum</name>
    <dbReference type="NCBI Taxonomy" id="1642702"/>
    <lineage>
        <taxon>Bacteria</taxon>
        <taxon>Bacillati</taxon>
        <taxon>Bacillota</taxon>
        <taxon>Bacilli</taxon>
        <taxon>Bacillales</taxon>
        <taxon>Thermoactinomycetaceae</taxon>
        <taxon>Paludifilum</taxon>
    </lineage>
</organism>
<feature type="transmembrane region" description="Helical" evidence="7">
    <location>
        <begin position="83"/>
        <end position="103"/>
    </location>
</feature>
<dbReference type="GO" id="GO:0005886">
    <property type="term" value="C:plasma membrane"/>
    <property type="evidence" value="ECO:0007669"/>
    <property type="project" value="UniProtKB-SubCell"/>
</dbReference>
<dbReference type="InterPro" id="IPR050968">
    <property type="entry name" value="Cytochrome_c_oxidase_bac_sub4"/>
</dbReference>
<evidence type="ECO:0000313" key="9">
    <source>
        <dbReference type="Proteomes" id="UP000215459"/>
    </source>
</evidence>
<keyword evidence="4 7" id="KW-0812">Transmembrane</keyword>
<dbReference type="PANTHER" id="PTHR36835:SF1">
    <property type="entry name" value="CYTOCHROME BO(3) UBIQUINOL OXIDASE SUBUNIT 4"/>
    <property type="match status" value="1"/>
</dbReference>
<feature type="transmembrane region" description="Helical" evidence="7">
    <location>
        <begin position="50"/>
        <end position="71"/>
    </location>
</feature>
<evidence type="ECO:0008006" key="10">
    <source>
        <dbReference type="Google" id="ProtNLM"/>
    </source>
</evidence>
<comment type="similarity">
    <text evidence="2">Belongs to the cytochrome c oxidase bacterial subunit 4 family.</text>
</comment>
<evidence type="ECO:0000256" key="6">
    <source>
        <dbReference type="ARBA" id="ARBA00023136"/>
    </source>
</evidence>
<keyword evidence="9" id="KW-1185">Reference proteome</keyword>
<dbReference type="GO" id="GO:0009486">
    <property type="term" value="F:cytochrome bo3 ubiquinol oxidase activity"/>
    <property type="evidence" value="ECO:0007669"/>
    <property type="project" value="TreeGrafter"/>
</dbReference>
<dbReference type="EMBL" id="NOWF01000008">
    <property type="protein sequence ID" value="OYD07012.1"/>
    <property type="molecule type" value="Genomic_DNA"/>
</dbReference>
<dbReference type="InterPro" id="IPR005171">
    <property type="entry name" value="Cyt_c_oxidase_su4_prok"/>
</dbReference>
<evidence type="ECO:0000256" key="3">
    <source>
        <dbReference type="ARBA" id="ARBA00022475"/>
    </source>
</evidence>
<evidence type="ECO:0000256" key="4">
    <source>
        <dbReference type="ARBA" id="ARBA00022692"/>
    </source>
</evidence>
<evidence type="ECO:0000256" key="5">
    <source>
        <dbReference type="ARBA" id="ARBA00022989"/>
    </source>
</evidence>
<proteinExistence type="inferred from homology"/>
<dbReference type="Proteomes" id="UP000215459">
    <property type="component" value="Unassembled WGS sequence"/>
</dbReference>
<feature type="transmembrane region" description="Helical" evidence="7">
    <location>
        <begin position="25"/>
        <end position="44"/>
    </location>
</feature>
<evidence type="ECO:0000256" key="1">
    <source>
        <dbReference type="ARBA" id="ARBA00004651"/>
    </source>
</evidence>
<evidence type="ECO:0000256" key="7">
    <source>
        <dbReference type="SAM" id="Phobius"/>
    </source>
</evidence>
<dbReference type="GO" id="GO:0019646">
    <property type="term" value="P:aerobic electron transport chain"/>
    <property type="evidence" value="ECO:0007669"/>
    <property type="project" value="TreeGrafter"/>
</dbReference>
<dbReference type="PANTHER" id="PTHR36835">
    <property type="entry name" value="CYTOCHROME BO(3) UBIQUINOL OXIDASE SUBUNIT 4"/>
    <property type="match status" value="1"/>
</dbReference>
<gene>
    <name evidence="8" type="ORF">CHM34_13860</name>
</gene>
<comment type="caution">
    <text evidence="8">The sequence shown here is derived from an EMBL/GenBank/DDBJ whole genome shotgun (WGS) entry which is preliminary data.</text>
</comment>
<reference evidence="8 9" key="1">
    <citation type="submission" date="2017-07" db="EMBL/GenBank/DDBJ databases">
        <title>The genome sequence of Paludifilum halophilum highlights mechanisms for microbial adaptation to high salt environemnts.</title>
        <authorList>
            <person name="Belbahri L."/>
        </authorList>
    </citation>
    <scope>NUCLEOTIDE SEQUENCE [LARGE SCALE GENOMIC DNA]</scope>
    <source>
        <strain evidence="8 9">DSM 102817</strain>
    </source>
</reference>
<dbReference type="AlphaFoldDB" id="A0A235B461"/>